<dbReference type="AlphaFoldDB" id="A0A1E3HC90"/>
<evidence type="ECO:0000256" key="1">
    <source>
        <dbReference type="ARBA" id="ARBA00006328"/>
    </source>
</evidence>
<dbReference type="PANTHER" id="PTHR42748">
    <property type="entry name" value="NITROGEN METABOLITE REPRESSION PROTEIN NMRA FAMILY MEMBER"/>
    <property type="match status" value="1"/>
</dbReference>
<dbReference type="CDD" id="cd05251">
    <property type="entry name" value="NmrA_like_SDR_a"/>
    <property type="match status" value="1"/>
</dbReference>
<evidence type="ECO:0000259" key="4">
    <source>
        <dbReference type="Pfam" id="PF05368"/>
    </source>
</evidence>
<dbReference type="InterPro" id="IPR051164">
    <property type="entry name" value="NmrA-like_oxidored"/>
</dbReference>
<feature type="domain" description="NmrA-like" evidence="4">
    <location>
        <begin position="4"/>
        <end position="235"/>
    </location>
</feature>
<protein>
    <recommendedName>
        <fullName evidence="4">NmrA-like domain-containing protein</fullName>
    </recommendedName>
</protein>
<evidence type="ECO:0000256" key="3">
    <source>
        <dbReference type="ARBA" id="ARBA00023002"/>
    </source>
</evidence>
<keyword evidence="6" id="KW-1185">Reference proteome</keyword>
<dbReference type="PANTHER" id="PTHR42748:SF30">
    <property type="entry name" value="NMRA-LIKE DOMAIN-CONTAINING PROTEIN"/>
    <property type="match status" value="1"/>
</dbReference>
<dbReference type="InterPro" id="IPR036291">
    <property type="entry name" value="NAD(P)-bd_dom_sf"/>
</dbReference>
<gene>
    <name evidence="5" type="ORF">L202_08456</name>
</gene>
<dbReference type="Gene3D" id="3.40.50.720">
    <property type="entry name" value="NAD(P)-binding Rossmann-like Domain"/>
    <property type="match status" value="1"/>
</dbReference>
<dbReference type="GO" id="GO:0005634">
    <property type="term" value="C:nucleus"/>
    <property type="evidence" value="ECO:0007669"/>
    <property type="project" value="TreeGrafter"/>
</dbReference>
<dbReference type="GeneID" id="30159765"/>
<dbReference type="SUPFAM" id="SSF51735">
    <property type="entry name" value="NAD(P)-binding Rossmann-fold domains"/>
    <property type="match status" value="1"/>
</dbReference>
<organism evidence="5 6">
    <name type="scientific">Cryptococcus amylolentus CBS 6039</name>
    <dbReference type="NCBI Taxonomy" id="1295533"/>
    <lineage>
        <taxon>Eukaryota</taxon>
        <taxon>Fungi</taxon>
        <taxon>Dikarya</taxon>
        <taxon>Basidiomycota</taxon>
        <taxon>Agaricomycotina</taxon>
        <taxon>Tremellomycetes</taxon>
        <taxon>Tremellales</taxon>
        <taxon>Cryptococcaceae</taxon>
        <taxon>Cryptococcus</taxon>
    </lineage>
</organism>
<dbReference type="GO" id="GO:0016491">
    <property type="term" value="F:oxidoreductase activity"/>
    <property type="evidence" value="ECO:0007669"/>
    <property type="project" value="UniProtKB-KW"/>
</dbReference>
<reference evidence="5 6" key="1">
    <citation type="submission" date="2016-06" db="EMBL/GenBank/DDBJ databases">
        <title>Evolution of pathogenesis and genome organization in the Tremellales.</title>
        <authorList>
            <person name="Cuomo C."/>
            <person name="Litvintseva A."/>
            <person name="Heitman J."/>
            <person name="Chen Y."/>
            <person name="Sun S."/>
            <person name="Springer D."/>
            <person name="Dromer F."/>
            <person name="Young S."/>
            <person name="Zeng Q."/>
            <person name="Chapman S."/>
            <person name="Gujja S."/>
            <person name="Saif S."/>
            <person name="Birren B."/>
        </authorList>
    </citation>
    <scope>NUCLEOTIDE SEQUENCE [LARGE SCALE GENOMIC DNA]</scope>
    <source>
        <strain evidence="5 6">CBS 6039</strain>
    </source>
</reference>
<dbReference type="STRING" id="1295533.A0A1E3HC90"/>
<proteinExistence type="inferred from homology"/>
<evidence type="ECO:0000313" key="5">
    <source>
        <dbReference type="EMBL" id="ODN73061.1"/>
    </source>
</evidence>
<name>A0A1E3HC90_9TREE</name>
<dbReference type="RefSeq" id="XP_018989002.1">
    <property type="nucleotide sequence ID" value="XM_019143338.1"/>
</dbReference>
<keyword evidence="3" id="KW-0560">Oxidoreductase</keyword>
<evidence type="ECO:0000256" key="2">
    <source>
        <dbReference type="ARBA" id="ARBA00022857"/>
    </source>
</evidence>
<comment type="caution">
    <text evidence="5">The sequence shown here is derived from an EMBL/GenBank/DDBJ whole genome shotgun (WGS) entry which is preliminary data.</text>
</comment>
<dbReference type="EMBL" id="AWGJ01000014">
    <property type="protein sequence ID" value="ODN73061.1"/>
    <property type="molecule type" value="Genomic_DNA"/>
</dbReference>
<dbReference type="Gene3D" id="3.90.25.10">
    <property type="entry name" value="UDP-galactose 4-epimerase, domain 1"/>
    <property type="match status" value="1"/>
</dbReference>
<keyword evidence="2" id="KW-0521">NADP</keyword>
<dbReference type="InterPro" id="IPR008030">
    <property type="entry name" value="NmrA-like"/>
</dbReference>
<evidence type="ECO:0000313" key="6">
    <source>
        <dbReference type="Proteomes" id="UP000094065"/>
    </source>
</evidence>
<dbReference type="Proteomes" id="UP000094065">
    <property type="component" value="Unassembled WGS sequence"/>
</dbReference>
<accession>A0A1E3HC90</accession>
<comment type="similarity">
    <text evidence="1">Belongs to the NmrA-type oxidoreductase family.</text>
</comment>
<sequence length="295" mass="32288">MSPNILVVGATGKQGGKAAAAILAAKSTNPDLNLTFITRNPDSGSSQKLVAQGATPIQADLGDKASLVKALQGIDRAFFVTDAGVGEEKEAQQGITFVDAALEAGVKHLVYTSVGDADVATGVPHFRSKYKVEQYLVSSGIPFTILRPVAFMDNFPTEAGLTRFFVIGFFFSCVGLKKVDLISTSDIGVFAGKALLDPEGPHFRNRILQLSAGTYGLDDFTRAIEKVQGHTPWFARYMTRWARSALPFDFKQMFIFFDKSGYKPTDVDELRRIHPGLLSLEDWFRENTPEDKRVV</sequence>
<dbReference type="Pfam" id="PF05368">
    <property type="entry name" value="NmrA"/>
    <property type="match status" value="1"/>
</dbReference>
<dbReference type="OrthoDB" id="9997102at2759"/>